<keyword evidence="6 9" id="KW-0119">Carbohydrate metabolism</keyword>
<evidence type="ECO:0000256" key="6">
    <source>
        <dbReference type="ARBA" id="ARBA00023277"/>
    </source>
</evidence>
<name>A0ABV2YJM4_9ACTN</name>
<dbReference type="PANTHER" id="PTHR31490">
    <property type="entry name" value="GLYCOSYL HYDROLASE"/>
    <property type="match status" value="1"/>
</dbReference>
<dbReference type="InterPro" id="IPR044846">
    <property type="entry name" value="GH10"/>
</dbReference>
<dbReference type="SUPFAM" id="SSF51445">
    <property type="entry name" value="(Trans)glycosidases"/>
    <property type="match status" value="1"/>
</dbReference>
<keyword evidence="4 10" id="KW-0732">Signal</keyword>
<comment type="caution">
    <text evidence="12">The sequence shown here is derived from an EMBL/GenBank/DDBJ whole genome shotgun (WGS) entry which is preliminary data.</text>
</comment>
<protein>
    <recommendedName>
        <fullName evidence="9">Beta-xylanase</fullName>
        <ecNumber evidence="9">3.2.1.8</ecNumber>
    </recommendedName>
</protein>
<feature type="chain" id="PRO_5046711151" description="Beta-xylanase" evidence="10">
    <location>
        <begin position="28"/>
        <end position="362"/>
    </location>
</feature>
<keyword evidence="5 9" id="KW-0378">Hydrolase</keyword>
<dbReference type="InterPro" id="IPR001000">
    <property type="entry name" value="GH10_dom"/>
</dbReference>
<evidence type="ECO:0000256" key="3">
    <source>
        <dbReference type="ARBA" id="ARBA00022651"/>
    </source>
</evidence>
<sequence length="362" mass="40268">MKHLRAAAAVMASGALLFTGAVTSAQAAPAGAYHHPKGAPLKALAARDHLLLGTAVNMDALAEDSTYRKITAREFNSVTAENVMKWETLQPERGVYDFTQGDALVKFARSNGQAVRGHTLLWHNQLPGWLTSGVADGSISKDELRQILREHITTVAKHYKGKLYQWDVVNEVFEEDGSYRQSLWYQQLGPSYIADAFRWARQADPHAKLYVNDYNVEGVNAKSTAYYNLIKELRAQGVKVDGFGIQGHLSTFYGFPGDIPANLQRFADIGVESSFTEVDVRGVMPMDETKLARQAEYFGRMLDACLDQKKCTSFTIWGFADQYSWVPGVFEGEGSANIYDENYAVKPSYWAVREELAGGRND</sequence>
<comment type="similarity">
    <text evidence="2 9">Belongs to the glycosyl hydrolase 10 (cellulase F) family.</text>
</comment>
<evidence type="ECO:0000313" key="12">
    <source>
        <dbReference type="EMBL" id="MEU3555925.1"/>
    </source>
</evidence>
<evidence type="ECO:0000256" key="8">
    <source>
        <dbReference type="ARBA" id="ARBA00023326"/>
    </source>
</evidence>
<evidence type="ECO:0000259" key="11">
    <source>
        <dbReference type="PROSITE" id="PS51760"/>
    </source>
</evidence>
<dbReference type="SMART" id="SM00633">
    <property type="entry name" value="Glyco_10"/>
    <property type="match status" value="1"/>
</dbReference>
<keyword evidence="8 9" id="KW-0624">Polysaccharide degradation</keyword>
<dbReference type="PRINTS" id="PR00134">
    <property type="entry name" value="GLHYDRLASE10"/>
</dbReference>
<feature type="domain" description="GH10" evidence="11">
    <location>
        <begin position="35"/>
        <end position="355"/>
    </location>
</feature>
<comment type="catalytic activity">
    <reaction evidence="1 9">
        <text>Endohydrolysis of (1-&gt;4)-beta-D-xylosidic linkages in xylans.</text>
        <dbReference type="EC" id="3.2.1.8"/>
    </reaction>
</comment>
<dbReference type="Gene3D" id="3.20.20.80">
    <property type="entry name" value="Glycosidases"/>
    <property type="match status" value="1"/>
</dbReference>
<evidence type="ECO:0000256" key="4">
    <source>
        <dbReference type="ARBA" id="ARBA00022729"/>
    </source>
</evidence>
<organism evidence="12 13">
    <name type="scientific">Streptomyces fragilis</name>
    <dbReference type="NCBI Taxonomy" id="67301"/>
    <lineage>
        <taxon>Bacteria</taxon>
        <taxon>Bacillati</taxon>
        <taxon>Actinomycetota</taxon>
        <taxon>Actinomycetes</taxon>
        <taxon>Kitasatosporales</taxon>
        <taxon>Streptomycetaceae</taxon>
        <taxon>Streptomyces</taxon>
    </lineage>
</organism>
<evidence type="ECO:0000256" key="7">
    <source>
        <dbReference type="ARBA" id="ARBA00023295"/>
    </source>
</evidence>
<evidence type="ECO:0000313" key="13">
    <source>
        <dbReference type="Proteomes" id="UP001550850"/>
    </source>
</evidence>
<feature type="signal peptide" evidence="10">
    <location>
        <begin position="1"/>
        <end position="27"/>
    </location>
</feature>
<evidence type="ECO:0000256" key="9">
    <source>
        <dbReference type="RuleBase" id="RU361174"/>
    </source>
</evidence>
<proteinExistence type="inferred from homology"/>
<evidence type="ECO:0000256" key="2">
    <source>
        <dbReference type="ARBA" id="ARBA00007495"/>
    </source>
</evidence>
<dbReference type="InterPro" id="IPR017853">
    <property type="entry name" value="GH"/>
</dbReference>
<evidence type="ECO:0000256" key="10">
    <source>
        <dbReference type="SAM" id="SignalP"/>
    </source>
</evidence>
<dbReference type="PROSITE" id="PS51760">
    <property type="entry name" value="GH10_2"/>
    <property type="match status" value="1"/>
</dbReference>
<keyword evidence="3" id="KW-0858">Xylan degradation</keyword>
<accession>A0ABV2YJM4</accession>
<reference evidence="12 13" key="1">
    <citation type="submission" date="2024-06" db="EMBL/GenBank/DDBJ databases">
        <title>The Natural Products Discovery Center: Release of the First 8490 Sequenced Strains for Exploring Actinobacteria Biosynthetic Diversity.</title>
        <authorList>
            <person name="Kalkreuter E."/>
            <person name="Kautsar S.A."/>
            <person name="Yang D."/>
            <person name="Bader C.D."/>
            <person name="Teijaro C.N."/>
            <person name="Fluegel L."/>
            <person name="Davis C.M."/>
            <person name="Simpson J.R."/>
            <person name="Lauterbach L."/>
            <person name="Steele A.D."/>
            <person name="Gui C."/>
            <person name="Meng S."/>
            <person name="Li G."/>
            <person name="Viehrig K."/>
            <person name="Ye F."/>
            <person name="Su P."/>
            <person name="Kiefer A.F."/>
            <person name="Nichols A."/>
            <person name="Cepeda A.J."/>
            <person name="Yan W."/>
            <person name="Fan B."/>
            <person name="Jiang Y."/>
            <person name="Adhikari A."/>
            <person name="Zheng C.-J."/>
            <person name="Schuster L."/>
            <person name="Cowan T.M."/>
            <person name="Smanski M.J."/>
            <person name="Chevrette M.G."/>
            <person name="De Carvalho L.P.S."/>
            <person name="Shen B."/>
        </authorList>
    </citation>
    <scope>NUCLEOTIDE SEQUENCE [LARGE SCALE GENOMIC DNA]</scope>
    <source>
        <strain evidence="12 13">NPDC038104</strain>
    </source>
</reference>
<dbReference type="EC" id="3.2.1.8" evidence="9"/>
<dbReference type="EMBL" id="JBEZUR010000025">
    <property type="protein sequence ID" value="MEU3555925.1"/>
    <property type="molecule type" value="Genomic_DNA"/>
</dbReference>
<evidence type="ECO:0000256" key="5">
    <source>
        <dbReference type="ARBA" id="ARBA00022801"/>
    </source>
</evidence>
<dbReference type="Proteomes" id="UP001550850">
    <property type="component" value="Unassembled WGS sequence"/>
</dbReference>
<dbReference type="Pfam" id="PF00331">
    <property type="entry name" value="Glyco_hydro_10"/>
    <property type="match status" value="1"/>
</dbReference>
<keyword evidence="7 9" id="KW-0326">Glycosidase</keyword>
<keyword evidence="13" id="KW-1185">Reference proteome</keyword>
<dbReference type="PANTHER" id="PTHR31490:SF88">
    <property type="entry name" value="BETA-XYLANASE"/>
    <property type="match status" value="1"/>
</dbReference>
<dbReference type="RefSeq" id="WP_108954824.1">
    <property type="nucleotide sequence ID" value="NZ_BEVZ01000004.1"/>
</dbReference>
<evidence type="ECO:0000256" key="1">
    <source>
        <dbReference type="ARBA" id="ARBA00000681"/>
    </source>
</evidence>
<gene>
    <name evidence="12" type="ORF">AB0E65_17175</name>
</gene>